<organism evidence="1 2">
    <name type="scientific">Hahella chejuensis (strain KCTC 2396)</name>
    <dbReference type="NCBI Taxonomy" id="349521"/>
    <lineage>
        <taxon>Bacteria</taxon>
        <taxon>Pseudomonadati</taxon>
        <taxon>Pseudomonadota</taxon>
        <taxon>Gammaproteobacteria</taxon>
        <taxon>Oceanospirillales</taxon>
        <taxon>Hahellaceae</taxon>
        <taxon>Hahella</taxon>
    </lineage>
</organism>
<evidence type="ECO:0000313" key="2">
    <source>
        <dbReference type="Proteomes" id="UP000000238"/>
    </source>
</evidence>
<reference evidence="1 2" key="1">
    <citation type="journal article" date="2005" name="Nucleic Acids Res.">
        <title>Genomic blueprint of Hahella chejuensis, a marine microbe producing an algicidal agent.</title>
        <authorList>
            <person name="Jeong H."/>
            <person name="Yim J.H."/>
            <person name="Lee C."/>
            <person name="Choi S.-H."/>
            <person name="Park Y.K."/>
            <person name="Yoon S.H."/>
            <person name="Hur C.-G."/>
            <person name="Kang H.-Y."/>
            <person name="Kim D."/>
            <person name="Lee H.H."/>
            <person name="Park K.H."/>
            <person name="Park S.-H."/>
            <person name="Park H.-S."/>
            <person name="Lee H.K."/>
            <person name="Oh T.K."/>
            <person name="Kim J.F."/>
        </authorList>
    </citation>
    <scope>NUCLEOTIDE SEQUENCE [LARGE SCALE GENOMIC DNA]</scope>
    <source>
        <strain evidence="1 2">KCTC 2396</strain>
    </source>
</reference>
<evidence type="ECO:0008006" key="3">
    <source>
        <dbReference type="Google" id="ProtNLM"/>
    </source>
</evidence>
<accession>Q2SEE9</accession>
<gene>
    <name evidence="1" type="ordered locus">HCH_04268</name>
</gene>
<keyword evidence="2" id="KW-1185">Reference proteome</keyword>
<protein>
    <recommendedName>
        <fullName evidence="3">YfiR family protein</fullName>
    </recommendedName>
</protein>
<dbReference type="InterPro" id="IPR025293">
    <property type="entry name" value="YfiR/HmsC-like"/>
</dbReference>
<dbReference type="OrthoDB" id="277577at2"/>
<dbReference type="RefSeq" id="WP_011398042.1">
    <property type="nucleotide sequence ID" value="NC_007645.1"/>
</dbReference>
<dbReference type="Proteomes" id="UP000000238">
    <property type="component" value="Chromosome"/>
</dbReference>
<sequence>MSSRQMRWKWSRGLTAATMLALSAAVWAVDVEYQIKASYLYNFMQFVSFPQDSLAQEGQIKVCIVGVNRFGDALDEIDGAKAPQGKVVVRSLGRYRSNLPVHGCNVLFLSSSEERETERILKLVDVREVLTISEYSPFIDYGGLIELYQKDDSIRFRVNASLVTETKFKVAAQLVQLGVE</sequence>
<dbReference type="STRING" id="349521.HCH_04268"/>
<proteinExistence type="predicted"/>
<dbReference type="EMBL" id="CP000155">
    <property type="protein sequence ID" value="ABC30975.1"/>
    <property type="molecule type" value="Genomic_DNA"/>
</dbReference>
<dbReference type="Pfam" id="PF13689">
    <property type="entry name" value="DUF4154"/>
    <property type="match status" value="1"/>
</dbReference>
<name>Q2SEE9_HAHCH</name>
<dbReference type="AlphaFoldDB" id="Q2SEE9"/>
<evidence type="ECO:0000313" key="1">
    <source>
        <dbReference type="EMBL" id="ABC30975.1"/>
    </source>
</evidence>
<dbReference type="HOGENOM" id="CLU_093136_1_1_6"/>
<dbReference type="KEGG" id="hch:HCH_04268"/>